<proteinExistence type="predicted"/>
<dbReference type="Proteomes" id="UP000836788">
    <property type="component" value="Chromosome 3"/>
</dbReference>
<sequence>KEDGTVKEANKEEEPKADEPLSKPKALMRPMIPAQKKRRPHRKTHGKISFQHLARMVGERWKSLDEDRRKYYQELAQEDMKRQKAAMEAYYA</sequence>
<dbReference type="AlphaFoldDB" id="A0A8J9X554"/>
<dbReference type="SUPFAM" id="SSF47095">
    <property type="entry name" value="HMG-box"/>
    <property type="match status" value="1"/>
</dbReference>
<dbReference type="InterPro" id="IPR009071">
    <property type="entry name" value="HMG_box_dom"/>
</dbReference>
<evidence type="ECO:0000313" key="4">
    <source>
        <dbReference type="EMBL" id="CAG9288550.1"/>
    </source>
</evidence>
<evidence type="ECO:0000256" key="1">
    <source>
        <dbReference type="PROSITE-ProRule" id="PRU00267"/>
    </source>
</evidence>
<feature type="domain" description="HMG box" evidence="3">
    <location>
        <begin position="24"/>
        <end position="91"/>
    </location>
</feature>
<dbReference type="Gene3D" id="1.10.30.10">
    <property type="entry name" value="High mobility group box domain"/>
    <property type="match status" value="1"/>
</dbReference>
<dbReference type="InterPro" id="IPR036910">
    <property type="entry name" value="HMG_box_dom_sf"/>
</dbReference>
<evidence type="ECO:0000256" key="2">
    <source>
        <dbReference type="SAM" id="MobiDB-lite"/>
    </source>
</evidence>
<feature type="compositionally biased region" description="Basic and acidic residues" evidence="2">
    <location>
        <begin position="1"/>
        <end position="22"/>
    </location>
</feature>
<gene>
    <name evidence="4" type="ORF">PTTT1_LOCUS38885</name>
</gene>
<organism evidence="4">
    <name type="scientific">Phaeodactylum tricornutum</name>
    <name type="common">Diatom</name>
    <dbReference type="NCBI Taxonomy" id="2850"/>
    <lineage>
        <taxon>Eukaryota</taxon>
        <taxon>Sar</taxon>
        <taxon>Stramenopiles</taxon>
        <taxon>Ochrophyta</taxon>
        <taxon>Bacillariophyta</taxon>
        <taxon>Bacillariophyceae</taxon>
        <taxon>Bacillariophycidae</taxon>
        <taxon>Naviculales</taxon>
        <taxon>Phaeodactylaceae</taxon>
        <taxon>Phaeodactylum</taxon>
    </lineage>
</organism>
<keyword evidence="1" id="KW-0238">DNA-binding</keyword>
<dbReference type="EMBL" id="OU594944">
    <property type="protein sequence ID" value="CAG9288550.1"/>
    <property type="molecule type" value="Genomic_DNA"/>
</dbReference>
<feature type="non-terminal residue" evidence="4">
    <location>
        <position position="1"/>
    </location>
</feature>
<name>A0A8J9X554_PHATR</name>
<reference evidence="4" key="1">
    <citation type="submission" date="2022-02" db="EMBL/GenBank/DDBJ databases">
        <authorList>
            <person name="Giguere J D."/>
        </authorList>
    </citation>
    <scope>NUCLEOTIDE SEQUENCE</scope>
    <source>
        <strain evidence="4">CCAP 1055/1</strain>
    </source>
</reference>
<feature type="compositionally biased region" description="Basic residues" evidence="2">
    <location>
        <begin position="35"/>
        <end position="46"/>
    </location>
</feature>
<dbReference type="GO" id="GO:0005634">
    <property type="term" value="C:nucleus"/>
    <property type="evidence" value="ECO:0007669"/>
    <property type="project" value="UniProtKB-UniRule"/>
</dbReference>
<feature type="non-terminal residue" evidence="4">
    <location>
        <position position="92"/>
    </location>
</feature>
<evidence type="ECO:0000259" key="3">
    <source>
        <dbReference type="PROSITE" id="PS50118"/>
    </source>
</evidence>
<dbReference type="Pfam" id="PF00505">
    <property type="entry name" value="HMG_box"/>
    <property type="match status" value="1"/>
</dbReference>
<feature type="DNA-binding region" description="HMG box" evidence="1">
    <location>
        <begin position="24"/>
        <end position="91"/>
    </location>
</feature>
<dbReference type="GO" id="GO:0003677">
    <property type="term" value="F:DNA binding"/>
    <property type="evidence" value="ECO:0007669"/>
    <property type="project" value="UniProtKB-UniRule"/>
</dbReference>
<keyword evidence="1" id="KW-0539">Nucleus</keyword>
<dbReference type="CDD" id="cd00084">
    <property type="entry name" value="HMG-box_SF"/>
    <property type="match status" value="1"/>
</dbReference>
<feature type="region of interest" description="Disordered" evidence="2">
    <location>
        <begin position="1"/>
        <end position="48"/>
    </location>
</feature>
<dbReference type="SMART" id="SM00398">
    <property type="entry name" value="HMG"/>
    <property type="match status" value="1"/>
</dbReference>
<accession>A0A8J9X554</accession>
<protein>
    <recommendedName>
        <fullName evidence="3">HMG box domain-containing protein</fullName>
    </recommendedName>
</protein>
<dbReference type="PROSITE" id="PS50118">
    <property type="entry name" value="HMG_BOX_2"/>
    <property type="match status" value="1"/>
</dbReference>